<dbReference type="EMBL" id="CM037021">
    <property type="protein sequence ID" value="KAH7669451.1"/>
    <property type="molecule type" value="Genomic_DNA"/>
</dbReference>
<dbReference type="Proteomes" id="UP000827976">
    <property type="component" value="Chromosome 11"/>
</dbReference>
<name>A0ACB7V7G7_DIOAL</name>
<comment type="caution">
    <text evidence="1">The sequence shown here is derived from an EMBL/GenBank/DDBJ whole genome shotgun (WGS) entry which is preliminary data.</text>
</comment>
<sequence>MHLKEMEAVKAGMPVVSVRHDGDGGSAAKDIHMEDFNISVDGRDLITDASVTLSFGRHYGLVGRNGTGKTSFLRHMAMHVFMVFLGTAKYYMWNKKLWEIIHQLCSVSLMLILKGHSCWKKKPSYFLNREIWSMKLNLGIMDILKGASTKMLFQKGLKKCIKGSNSLMHMQQRHVLLQFLRWMNTFIKKERKNSTEK</sequence>
<evidence type="ECO:0000313" key="1">
    <source>
        <dbReference type="EMBL" id="KAH7669451.1"/>
    </source>
</evidence>
<protein>
    <submittedName>
        <fullName evidence="1">P-loop containing nucleoside triphosphate hydrolase protein</fullName>
    </submittedName>
</protein>
<reference evidence="2" key="1">
    <citation type="journal article" date="2022" name="Nat. Commun.">
        <title>Chromosome evolution and the genetic basis of agronomically important traits in greater yam.</title>
        <authorList>
            <person name="Bredeson J.V."/>
            <person name="Lyons J.B."/>
            <person name="Oniyinde I.O."/>
            <person name="Okereke N.R."/>
            <person name="Kolade O."/>
            <person name="Nnabue I."/>
            <person name="Nwadili C.O."/>
            <person name="Hribova E."/>
            <person name="Parker M."/>
            <person name="Nwogha J."/>
            <person name="Shu S."/>
            <person name="Carlson J."/>
            <person name="Kariba R."/>
            <person name="Muthemba S."/>
            <person name="Knop K."/>
            <person name="Barton G.J."/>
            <person name="Sherwood A.V."/>
            <person name="Lopez-Montes A."/>
            <person name="Asiedu R."/>
            <person name="Jamnadass R."/>
            <person name="Muchugi A."/>
            <person name="Goodstein D."/>
            <person name="Egesi C.N."/>
            <person name="Featherston J."/>
            <person name="Asfaw A."/>
            <person name="Simpson G.G."/>
            <person name="Dolezel J."/>
            <person name="Hendre P.S."/>
            <person name="Van Deynze A."/>
            <person name="Kumar P.L."/>
            <person name="Obidiegwu J.E."/>
            <person name="Bhattacharjee R."/>
            <person name="Rokhsar D.S."/>
        </authorList>
    </citation>
    <scope>NUCLEOTIDE SEQUENCE [LARGE SCALE GENOMIC DNA]</scope>
    <source>
        <strain evidence="2">cv. TDa95/00328</strain>
    </source>
</reference>
<organism evidence="1 2">
    <name type="scientific">Dioscorea alata</name>
    <name type="common">Purple yam</name>
    <dbReference type="NCBI Taxonomy" id="55571"/>
    <lineage>
        <taxon>Eukaryota</taxon>
        <taxon>Viridiplantae</taxon>
        <taxon>Streptophyta</taxon>
        <taxon>Embryophyta</taxon>
        <taxon>Tracheophyta</taxon>
        <taxon>Spermatophyta</taxon>
        <taxon>Magnoliopsida</taxon>
        <taxon>Liliopsida</taxon>
        <taxon>Dioscoreales</taxon>
        <taxon>Dioscoreaceae</taxon>
        <taxon>Dioscorea</taxon>
    </lineage>
</organism>
<keyword evidence="1" id="KW-0378">Hydrolase</keyword>
<evidence type="ECO:0000313" key="2">
    <source>
        <dbReference type="Proteomes" id="UP000827976"/>
    </source>
</evidence>
<keyword evidence="2" id="KW-1185">Reference proteome</keyword>
<accession>A0ACB7V7G7</accession>
<proteinExistence type="predicted"/>
<gene>
    <name evidence="1" type="ORF">IHE45_11G078700</name>
</gene>